<evidence type="ECO:0000256" key="6">
    <source>
        <dbReference type="ARBA" id="ARBA00022687"/>
    </source>
</evidence>
<keyword evidence="7" id="KW-1015">Disulfide bond</keyword>
<evidence type="ECO:0000256" key="10">
    <source>
        <dbReference type="RuleBase" id="RU003500"/>
    </source>
</evidence>
<keyword evidence="4" id="KW-0964">Secreted</keyword>
<feature type="region of interest" description="Disordered" evidence="11">
    <location>
        <begin position="137"/>
        <end position="167"/>
    </location>
</feature>
<dbReference type="Proteomes" id="UP001642540">
    <property type="component" value="Unassembled WGS sequence"/>
</dbReference>
<evidence type="ECO:0000256" key="7">
    <source>
        <dbReference type="ARBA" id="ARBA00023157"/>
    </source>
</evidence>
<dbReference type="PANTHER" id="PTHR12027:SF77">
    <property type="entry name" value="PROTEIN WNT-5"/>
    <property type="match status" value="1"/>
</dbReference>
<proteinExistence type="inferred from homology"/>
<organism evidence="12 13">
    <name type="scientific">Orchesella dallaii</name>
    <dbReference type="NCBI Taxonomy" id="48710"/>
    <lineage>
        <taxon>Eukaryota</taxon>
        <taxon>Metazoa</taxon>
        <taxon>Ecdysozoa</taxon>
        <taxon>Arthropoda</taxon>
        <taxon>Hexapoda</taxon>
        <taxon>Collembola</taxon>
        <taxon>Entomobryomorpha</taxon>
        <taxon>Entomobryoidea</taxon>
        <taxon>Orchesellidae</taxon>
        <taxon>Orchesellinae</taxon>
        <taxon>Orchesella</taxon>
    </lineage>
</organism>
<dbReference type="Gene3D" id="3.30.2460.20">
    <property type="match status" value="1"/>
</dbReference>
<evidence type="ECO:0000256" key="1">
    <source>
        <dbReference type="ARBA" id="ARBA00004498"/>
    </source>
</evidence>
<protein>
    <recommendedName>
        <fullName evidence="10">Protein Wnt</fullName>
    </recommendedName>
</protein>
<feature type="region of interest" description="Disordered" evidence="11">
    <location>
        <begin position="177"/>
        <end position="196"/>
    </location>
</feature>
<accession>A0ABP1RCT0</accession>
<evidence type="ECO:0000256" key="8">
    <source>
        <dbReference type="ARBA" id="ARBA00023180"/>
    </source>
</evidence>
<dbReference type="EMBL" id="CAXLJM020000072">
    <property type="protein sequence ID" value="CAL8126476.1"/>
    <property type="molecule type" value="Genomic_DNA"/>
</dbReference>
<keyword evidence="8" id="KW-0325">Glycoprotein</keyword>
<comment type="function">
    <text evidence="10">Ligand for members of the frizzled family of seven transmembrane receptors.</text>
</comment>
<comment type="similarity">
    <text evidence="2 10">Belongs to the Wnt family.</text>
</comment>
<keyword evidence="5" id="KW-0272">Extracellular matrix</keyword>
<keyword evidence="13" id="KW-1185">Reference proteome</keyword>
<evidence type="ECO:0000256" key="11">
    <source>
        <dbReference type="SAM" id="MobiDB-lite"/>
    </source>
</evidence>
<evidence type="ECO:0000313" key="12">
    <source>
        <dbReference type="EMBL" id="CAL8126476.1"/>
    </source>
</evidence>
<evidence type="ECO:0000256" key="4">
    <source>
        <dbReference type="ARBA" id="ARBA00022525"/>
    </source>
</evidence>
<dbReference type="PROSITE" id="PS00246">
    <property type="entry name" value="WNT1"/>
    <property type="match status" value="1"/>
</dbReference>
<feature type="compositionally biased region" description="Polar residues" evidence="11">
    <location>
        <begin position="137"/>
        <end position="146"/>
    </location>
</feature>
<keyword evidence="6 10" id="KW-0879">Wnt signaling pathway</keyword>
<evidence type="ECO:0000256" key="9">
    <source>
        <dbReference type="ARBA" id="ARBA00023288"/>
    </source>
</evidence>
<comment type="caution">
    <text evidence="12">The sequence shown here is derived from an EMBL/GenBank/DDBJ whole genome shotgun (WGS) entry which is preliminary data.</text>
</comment>
<comment type="subcellular location">
    <subcellularLocation>
        <location evidence="1 10">Secreted</location>
        <location evidence="1 10">Extracellular space</location>
        <location evidence="1 10">Extracellular matrix</location>
    </subcellularLocation>
</comment>
<dbReference type="PANTHER" id="PTHR12027">
    <property type="entry name" value="WNT RELATED"/>
    <property type="match status" value="1"/>
</dbReference>
<name>A0ABP1RCT0_9HEXA</name>
<evidence type="ECO:0000256" key="3">
    <source>
        <dbReference type="ARBA" id="ARBA00022473"/>
    </source>
</evidence>
<dbReference type="InterPro" id="IPR018161">
    <property type="entry name" value="Wnt_CS"/>
</dbReference>
<evidence type="ECO:0000256" key="2">
    <source>
        <dbReference type="ARBA" id="ARBA00005683"/>
    </source>
</evidence>
<reference evidence="12 13" key="1">
    <citation type="submission" date="2024-08" db="EMBL/GenBank/DDBJ databases">
        <authorList>
            <person name="Cucini C."/>
            <person name="Frati F."/>
        </authorList>
    </citation>
    <scope>NUCLEOTIDE SEQUENCE [LARGE SCALE GENOMIC DNA]</scope>
</reference>
<dbReference type="PRINTS" id="PR01349">
    <property type="entry name" value="WNTPROTEIN"/>
</dbReference>
<keyword evidence="3 10" id="KW-0217">Developmental protein</keyword>
<keyword evidence="9" id="KW-0449">Lipoprotein</keyword>
<dbReference type="SMART" id="SM00097">
    <property type="entry name" value="WNT1"/>
    <property type="match status" value="1"/>
</dbReference>
<evidence type="ECO:0000313" key="13">
    <source>
        <dbReference type="Proteomes" id="UP001642540"/>
    </source>
</evidence>
<dbReference type="InterPro" id="IPR005817">
    <property type="entry name" value="Wnt"/>
</dbReference>
<gene>
    <name evidence="12" type="ORF">ODALV1_LOCUS21415</name>
</gene>
<dbReference type="Pfam" id="PF00110">
    <property type="entry name" value="wnt"/>
    <property type="match status" value="2"/>
</dbReference>
<evidence type="ECO:0000256" key="5">
    <source>
        <dbReference type="ARBA" id="ARBA00022530"/>
    </source>
</evidence>
<dbReference type="InterPro" id="IPR043158">
    <property type="entry name" value="Wnt_C"/>
</dbReference>
<sequence>MFLRVKTTLHHFTLLLFVAFLSNLGSGVLAHWINLHLWHDDLYAPDPLASTSLAGSNGTTVSSPGGNFDELPNCQDLDGLTEAQSKLCLLFFDHMRPVILGAKLGLSECQWQFRHHHWNCSSSAVIQSRVLRENKPASSFGNSGNGNYAGEMPLHPSSHSESYHVGSDDSTPIFQQGTLSKKQKQQSKMTSVLTQTSGKRLLRPAAVSIAASTSSSLSSSHPRSSNHYVITKEKTNWNTVLTRGSKEVAFAHAIWSAAVTDAVARACRDGSLTSCGCGKTPRPPDLRAEWRWGGCGDNLQYGYKFAQSFVDIREQESVPLDKKAKARSLVNLHNNEAGRRAVLKKTKIACKCHGVSGSCALVTCWHQIPSFREIGDHLKDRYVSATQVKLNKRGRLQVRRSGVRVPSVFDLVFMEQSPNYCVQNETLGIFGTTGRVCNRTSTAPGSCKSLCCNRGFRTNVVKSQNRCNCKFIWCCQVVCEECRSVQKFDVCN</sequence>